<gene>
    <name evidence="2" type="ORF">I2H31_17815</name>
</gene>
<organism evidence="2 3">
    <name type="scientific">Hymenobacter ruricola</name>
    <dbReference type="NCBI Taxonomy" id="2791023"/>
    <lineage>
        <taxon>Bacteria</taxon>
        <taxon>Pseudomonadati</taxon>
        <taxon>Bacteroidota</taxon>
        <taxon>Cytophagia</taxon>
        <taxon>Cytophagales</taxon>
        <taxon>Hymenobacteraceae</taxon>
        <taxon>Hymenobacter</taxon>
    </lineage>
</organism>
<comment type="caution">
    <text evidence="2">The sequence shown here is derived from an EMBL/GenBank/DDBJ whole genome shotgun (WGS) entry which is preliminary data.</text>
</comment>
<reference evidence="2 3" key="1">
    <citation type="submission" date="2020-11" db="EMBL/GenBank/DDBJ databases">
        <authorList>
            <person name="Kim M.K."/>
        </authorList>
    </citation>
    <scope>NUCLEOTIDE SEQUENCE [LARGE SCALE GENOMIC DNA]</scope>
    <source>
        <strain evidence="2 3">BT662</strain>
    </source>
</reference>
<sequence>MRGTSTLIDQRSQGNEAASDLLSELMQQIYELDKPMAVFRLLHPTLHSAYKKARRVGRVGRKNKGGDPGAISAA</sequence>
<dbReference type="Proteomes" id="UP000618931">
    <property type="component" value="Unassembled WGS sequence"/>
</dbReference>
<feature type="compositionally biased region" description="Basic residues" evidence="1">
    <location>
        <begin position="53"/>
        <end position="63"/>
    </location>
</feature>
<evidence type="ECO:0000313" key="2">
    <source>
        <dbReference type="EMBL" id="MBF9222967.1"/>
    </source>
</evidence>
<keyword evidence="3" id="KW-1185">Reference proteome</keyword>
<proteinExistence type="predicted"/>
<name>A0ABS0I7T7_9BACT</name>
<evidence type="ECO:0000313" key="3">
    <source>
        <dbReference type="Proteomes" id="UP000618931"/>
    </source>
</evidence>
<accession>A0ABS0I7T7</accession>
<dbReference type="EMBL" id="JADQDM010000010">
    <property type="protein sequence ID" value="MBF9222967.1"/>
    <property type="molecule type" value="Genomic_DNA"/>
</dbReference>
<dbReference type="RefSeq" id="WP_196294413.1">
    <property type="nucleotide sequence ID" value="NZ_JADQDM010000010.1"/>
</dbReference>
<feature type="region of interest" description="Disordered" evidence="1">
    <location>
        <begin position="53"/>
        <end position="74"/>
    </location>
</feature>
<protein>
    <submittedName>
        <fullName evidence="2">Uncharacterized protein</fullName>
    </submittedName>
</protein>
<evidence type="ECO:0000256" key="1">
    <source>
        <dbReference type="SAM" id="MobiDB-lite"/>
    </source>
</evidence>